<organism evidence="2 3">
    <name type="scientific">Spiroplasma helicoides</name>
    <dbReference type="NCBI Taxonomy" id="216938"/>
    <lineage>
        <taxon>Bacteria</taxon>
        <taxon>Bacillati</taxon>
        <taxon>Mycoplasmatota</taxon>
        <taxon>Mollicutes</taxon>
        <taxon>Entomoplasmatales</taxon>
        <taxon>Spiroplasmataceae</taxon>
        <taxon>Spiroplasma</taxon>
    </lineage>
</organism>
<dbReference type="EMBL" id="CP017015">
    <property type="protein sequence ID" value="AOG60256.1"/>
    <property type="molecule type" value="Genomic_DNA"/>
</dbReference>
<evidence type="ECO:0000313" key="3">
    <source>
        <dbReference type="Proteomes" id="UP000094378"/>
    </source>
</evidence>
<dbReference type="NCBIfam" id="TIGR04561">
    <property type="entry name" value="membra_charge"/>
    <property type="match status" value="1"/>
</dbReference>
<dbReference type="Proteomes" id="UP000094378">
    <property type="component" value="Chromosome"/>
</dbReference>
<sequence length="88" mass="10837">MLINWPELKILKNFQLPLWGIIVIFILVGLITLSIYFFILFRKNRKFVFEKEEVSEEEFKRLDKFEEHRNNFEMEIAQVKKIMRNSKK</sequence>
<dbReference type="STRING" id="216938.SHELI_v1c03010"/>
<accession>A0A1B3SK02</accession>
<keyword evidence="1" id="KW-1133">Transmembrane helix</keyword>
<dbReference type="InterPro" id="IPR030825">
    <property type="entry name" value="Integral_membrane"/>
</dbReference>
<reference evidence="2 3" key="1">
    <citation type="submission" date="2016-08" db="EMBL/GenBank/DDBJ databases">
        <title>Complete genome sequence of Spiroplasma helicoides TABS-2 (DSM 22551).</title>
        <authorList>
            <person name="Shen W.-Y."/>
            <person name="Lo W.-S."/>
            <person name="Lai Y.-C."/>
            <person name="Kuo C.-H."/>
        </authorList>
    </citation>
    <scope>NUCLEOTIDE SEQUENCE [LARGE SCALE GENOMIC DNA]</scope>
    <source>
        <strain evidence="2 3">TABS-2</strain>
    </source>
</reference>
<protein>
    <recommendedName>
        <fullName evidence="4">TIGR04561 family membrane protein</fullName>
    </recommendedName>
</protein>
<keyword evidence="1" id="KW-0812">Transmembrane</keyword>
<dbReference type="RefSeq" id="WP_069116045.1">
    <property type="nucleotide sequence ID" value="NZ_CP017015.1"/>
</dbReference>
<keyword evidence="3" id="KW-1185">Reference proteome</keyword>
<evidence type="ECO:0008006" key="4">
    <source>
        <dbReference type="Google" id="ProtNLM"/>
    </source>
</evidence>
<evidence type="ECO:0000256" key="1">
    <source>
        <dbReference type="SAM" id="Phobius"/>
    </source>
</evidence>
<dbReference type="AlphaFoldDB" id="A0A1B3SK02"/>
<feature type="transmembrane region" description="Helical" evidence="1">
    <location>
        <begin position="16"/>
        <end position="41"/>
    </location>
</feature>
<gene>
    <name evidence="2" type="ORF">SHELI_v1c03010</name>
</gene>
<evidence type="ECO:0000313" key="2">
    <source>
        <dbReference type="EMBL" id="AOG60256.1"/>
    </source>
</evidence>
<dbReference type="KEGG" id="shj:SHELI_v1c03010"/>
<name>A0A1B3SK02_9MOLU</name>
<keyword evidence="1" id="KW-0472">Membrane</keyword>
<proteinExistence type="predicted"/>